<reference evidence="1 2" key="1">
    <citation type="journal article" date="2020" name="Cell">
        <title>Large-Scale Comparative Analyses of Tick Genomes Elucidate Their Genetic Diversity and Vector Capacities.</title>
        <authorList>
            <consortium name="Tick Genome and Microbiome Consortium (TIGMIC)"/>
            <person name="Jia N."/>
            <person name="Wang J."/>
            <person name="Shi W."/>
            <person name="Du L."/>
            <person name="Sun Y."/>
            <person name="Zhan W."/>
            <person name="Jiang J.F."/>
            <person name="Wang Q."/>
            <person name="Zhang B."/>
            <person name="Ji P."/>
            <person name="Bell-Sakyi L."/>
            <person name="Cui X.M."/>
            <person name="Yuan T.T."/>
            <person name="Jiang B.G."/>
            <person name="Yang W.F."/>
            <person name="Lam T.T."/>
            <person name="Chang Q.C."/>
            <person name="Ding S.J."/>
            <person name="Wang X.J."/>
            <person name="Zhu J.G."/>
            <person name="Ruan X.D."/>
            <person name="Zhao L."/>
            <person name="Wei J.T."/>
            <person name="Ye R.Z."/>
            <person name="Que T.C."/>
            <person name="Du C.H."/>
            <person name="Zhou Y.H."/>
            <person name="Cheng J.X."/>
            <person name="Dai P.F."/>
            <person name="Guo W.B."/>
            <person name="Han X.H."/>
            <person name="Huang E.J."/>
            <person name="Li L.F."/>
            <person name="Wei W."/>
            <person name="Gao Y.C."/>
            <person name="Liu J.Z."/>
            <person name="Shao H.Z."/>
            <person name="Wang X."/>
            <person name="Wang C.C."/>
            <person name="Yang T.C."/>
            <person name="Huo Q.B."/>
            <person name="Li W."/>
            <person name="Chen H.Y."/>
            <person name="Chen S.E."/>
            <person name="Zhou L.G."/>
            <person name="Ni X.B."/>
            <person name="Tian J.H."/>
            <person name="Sheng Y."/>
            <person name="Liu T."/>
            <person name="Pan Y.S."/>
            <person name="Xia L.Y."/>
            <person name="Li J."/>
            <person name="Zhao F."/>
            <person name="Cao W.C."/>
        </authorList>
    </citation>
    <scope>NUCLEOTIDE SEQUENCE [LARGE SCALE GENOMIC DNA]</scope>
    <source>
        <strain evidence="1">Iper-2018</strain>
    </source>
</reference>
<accession>A0AC60QQ40</accession>
<evidence type="ECO:0000313" key="2">
    <source>
        <dbReference type="Proteomes" id="UP000805193"/>
    </source>
</evidence>
<name>A0AC60QQ40_IXOPE</name>
<comment type="caution">
    <text evidence="1">The sequence shown here is derived from an EMBL/GenBank/DDBJ whole genome shotgun (WGS) entry which is preliminary data.</text>
</comment>
<dbReference type="EMBL" id="JABSTQ010005998">
    <property type="protein sequence ID" value="KAG0438129.1"/>
    <property type="molecule type" value="Genomic_DNA"/>
</dbReference>
<organism evidence="1 2">
    <name type="scientific">Ixodes persulcatus</name>
    <name type="common">Taiga tick</name>
    <dbReference type="NCBI Taxonomy" id="34615"/>
    <lineage>
        <taxon>Eukaryota</taxon>
        <taxon>Metazoa</taxon>
        <taxon>Ecdysozoa</taxon>
        <taxon>Arthropoda</taxon>
        <taxon>Chelicerata</taxon>
        <taxon>Arachnida</taxon>
        <taxon>Acari</taxon>
        <taxon>Parasitiformes</taxon>
        <taxon>Ixodida</taxon>
        <taxon>Ixodoidea</taxon>
        <taxon>Ixodidae</taxon>
        <taxon>Ixodinae</taxon>
        <taxon>Ixodes</taxon>
    </lineage>
</organism>
<sequence length="286" mass="30991">MGGGDHASVEVTSLRIAEFSDTLDWRPMLFPEPITAQKACFLCGVVYKKAVRLSCNHRLCTKCYTQCVDKGGICPVDQEPFCEDDVEQSEVSLDYILKRKPMDVMPGPPVYAMPTSAAITRASAYQYALPTNALSAQAPAYQHTYQTAAPVAQGTTSLRRVTSLSQLYSGTVATAPAYQQYQYAYPTAAQVSQSAVSVERFASQPTLQIPAMATVQYTQYPTVPQVCQEATCHAVSRSQIYRGGGAQVPATPAHHYVHPTLSRVPRRRASVTRVTAQVATSATSPG</sequence>
<keyword evidence="2" id="KW-1185">Reference proteome</keyword>
<proteinExistence type="predicted"/>
<evidence type="ECO:0000313" key="1">
    <source>
        <dbReference type="EMBL" id="KAG0438129.1"/>
    </source>
</evidence>
<protein>
    <submittedName>
        <fullName evidence="1">Uncharacterized protein</fullName>
    </submittedName>
</protein>
<dbReference type="Proteomes" id="UP000805193">
    <property type="component" value="Unassembled WGS sequence"/>
</dbReference>
<gene>
    <name evidence="1" type="ORF">HPB47_017142</name>
</gene>